<proteinExistence type="predicted"/>
<dbReference type="Proteomes" id="UP000095751">
    <property type="component" value="Unassembled WGS sequence"/>
</dbReference>
<reference evidence="2 3" key="1">
    <citation type="submission" date="2016-09" db="EMBL/GenBank/DDBJ databases">
        <title>Extensive genetic diversity and differential bi-allelic expression allows diatom success in the polar Southern Ocean.</title>
        <authorList>
            <consortium name="DOE Joint Genome Institute"/>
            <person name="Mock T."/>
            <person name="Otillar R.P."/>
            <person name="Strauss J."/>
            <person name="Dupont C."/>
            <person name="Frickenhaus S."/>
            <person name="Maumus F."/>
            <person name="Mcmullan M."/>
            <person name="Sanges R."/>
            <person name="Schmutz J."/>
            <person name="Toseland A."/>
            <person name="Valas R."/>
            <person name="Veluchamy A."/>
            <person name="Ward B.J."/>
            <person name="Allen A."/>
            <person name="Barry K."/>
            <person name="Falciatore A."/>
            <person name="Ferrante M."/>
            <person name="Fortunato A.E."/>
            <person name="Gloeckner G."/>
            <person name="Gruber A."/>
            <person name="Hipkin R."/>
            <person name="Janech M."/>
            <person name="Kroth P."/>
            <person name="Leese F."/>
            <person name="Lindquist E."/>
            <person name="Lyon B.R."/>
            <person name="Martin J."/>
            <person name="Mayer C."/>
            <person name="Parker M."/>
            <person name="Quesneville H."/>
            <person name="Raymond J."/>
            <person name="Uhlig C."/>
            <person name="Valentin K.U."/>
            <person name="Worden A.Z."/>
            <person name="Armbrust E.V."/>
            <person name="Bowler C."/>
            <person name="Green B."/>
            <person name="Moulton V."/>
            <person name="Van Oosterhout C."/>
            <person name="Grigoriev I."/>
        </authorList>
    </citation>
    <scope>NUCLEOTIDE SEQUENCE [LARGE SCALE GENOMIC DNA]</scope>
    <source>
        <strain evidence="2 3">CCMP1102</strain>
    </source>
</reference>
<dbReference type="AlphaFoldDB" id="A0A1E7FYK7"/>
<feature type="compositionally biased region" description="Basic residues" evidence="1">
    <location>
        <begin position="13"/>
        <end position="23"/>
    </location>
</feature>
<feature type="compositionally biased region" description="Basic residues" evidence="1">
    <location>
        <begin position="69"/>
        <end position="88"/>
    </location>
</feature>
<evidence type="ECO:0000313" key="3">
    <source>
        <dbReference type="Proteomes" id="UP000095751"/>
    </source>
</evidence>
<evidence type="ECO:0000256" key="1">
    <source>
        <dbReference type="SAM" id="MobiDB-lite"/>
    </source>
</evidence>
<keyword evidence="3" id="KW-1185">Reference proteome</keyword>
<protein>
    <submittedName>
        <fullName evidence="2">Uncharacterized protein</fullName>
    </submittedName>
</protein>
<organism evidence="2 3">
    <name type="scientific">Fragilariopsis cylindrus CCMP1102</name>
    <dbReference type="NCBI Taxonomy" id="635003"/>
    <lineage>
        <taxon>Eukaryota</taxon>
        <taxon>Sar</taxon>
        <taxon>Stramenopiles</taxon>
        <taxon>Ochrophyta</taxon>
        <taxon>Bacillariophyta</taxon>
        <taxon>Bacillariophyceae</taxon>
        <taxon>Bacillariophycidae</taxon>
        <taxon>Bacillariales</taxon>
        <taxon>Bacillariaceae</taxon>
        <taxon>Fragilariopsis</taxon>
    </lineage>
</organism>
<sequence length="612" mass="69889">MKVKKIPMSQAERKRKSRLNLKVRQRETEYKRNRNRKQSNPKDSTLTCNLKVLVSGVVIMSSMPNIQIKKQKQKKKKVATPKKTKKRSSNNNRDRLIISGRMKINHPDFRTGKYKDWLQGDLVNNNGVDGTCSITWKDDDDPNNIVIVGLEYIEFDFESRLKSKMLCNECGNLIDNHLRRCSACDNRCKNKDPNANRLSLQLYGNSSTDTAILNDLITMKKYKNKFTTEHEKEARILIEDLYFNITTKYPNQKHIVWNDNKTEKLEQTITQGDIYLYSSDGKTPSLRASVGVFNANEIINNDSIQLEATPPSEGLTKKVYPHNVSLLLLINKLDVISEKVKRISAEACVVVAAAAATINNNEDGVFVLKEGNNSTIYTNTNLSTDVGHKNFEEKVIPIKITEINSEQKVKLDEIISFIGSHNIMEVLSSNCQGPGDVNEKSIMFGVCSGQKRQEGISNRCGEYNTNDGILMTKLMKMINEYIQLTELVLQHEFPIVYNKLKRLKQLLSPHEVWDQNKWSMKSEIFTNGYISIGHRASRRHTDYKNSHLTHLTTRKLGNWENEVLTGQTILMDRYSEKVVVIQDSENGKQLMGGLNAFAHANLSPSDRNRKKK</sequence>
<accession>A0A1E7FYK7</accession>
<evidence type="ECO:0000313" key="2">
    <source>
        <dbReference type="EMBL" id="OEU23225.1"/>
    </source>
</evidence>
<gene>
    <name evidence="2" type="ORF">FRACYDRAFT_233395</name>
</gene>
<dbReference type="InParanoid" id="A0A1E7FYK7"/>
<dbReference type="EMBL" id="KV784353">
    <property type="protein sequence ID" value="OEU23225.1"/>
    <property type="molecule type" value="Genomic_DNA"/>
</dbReference>
<feature type="region of interest" description="Disordered" evidence="1">
    <location>
        <begin position="1"/>
        <end position="44"/>
    </location>
</feature>
<feature type="region of interest" description="Disordered" evidence="1">
    <location>
        <begin position="68"/>
        <end position="92"/>
    </location>
</feature>
<name>A0A1E7FYK7_9STRA</name>
<dbReference type="KEGG" id="fcy:FRACYDRAFT_233395"/>